<feature type="binding site" evidence="11">
    <location>
        <position position="161"/>
    </location>
    <ligand>
        <name>substrate</name>
    </ligand>
</feature>
<gene>
    <name evidence="14" type="ORF">SAMN05216559_2902</name>
</gene>
<keyword evidence="5 10" id="KW-0547">Nucleotide-binding</keyword>
<dbReference type="PIRSF" id="PIRSF016496">
    <property type="entry name" value="Kin_FomA"/>
    <property type="match status" value="1"/>
</dbReference>
<proteinExistence type="inferred from homology"/>
<dbReference type="AlphaFoldDB" id="A0A1I6LQC7"/>
<protein>
    <recommendedName>
        <fullName evidence="3 10">Isopentenyl phosphate kinase</fullName>
        <shortName evidence="10">IPK</shortName>
        <ecNumber evidence="2 10">2.7.4.26</ecNumber>
    </recommendedName>
</protein>
<evidence type="ECO:0000256" key="12">
    <source>
        <dbReference type="PIRSR" id="PIRSR016496-2"/>
    </source>
</evidence>
<feature type="binding site" evidence="11">
    <location>
        <position position="63"/>
    </location>
    <ligand>
        <name>substrate</name>
    </ligand>
</feature>
<evidence type="ECO:0000256" key="6">
    <source>
        <dbReference type="ARBA" id="ARBA00022777"/>
    </source>
</evidence>
<evidence type="ECO:0000256" key="10">
    <source>
        <dbReference type="PIRNR" id="PIRNR016496"/>
    </source>
</evidence>
<evidence type="ECO:0000259" key="13">
    <source>
        <dbReference type="Pfam" id="PF00696"/>
    </source>
</evidence>
<dbReference type="PANTHER" id="PTHR43654">
    <property type="entry name" value="GLUTAMATE 5-KINASE"/>
    <property type="match status" value="1"/>
</dbReference>
<dbReference type="EMBL" id="FOZK01000003">
    <property type="protein sequence ID" value="SFS05685.1"/>
    <property type="molecule type" value="Genomic_DNA"/>
</dbReference>
<keyword evidence="15" id="KW-1185">Reference proteome</keyword>
<comment type="catalytic activity">
    <reaction evidence="9 10">
        <text>isopentenyl phosphate + ATP = isopentenyl diphosphate + ADP</text>
        <dbReference type="Rhea" id="RHEA:33963"/>
        <dbReference type="ChEBI" id="CHEBI:30616"/>
        <dbReference type="ChEBI" id="CHEBI:65078"/>
        <dbReference type="ChEBI" id="CHEBI:128769"/>
        <dbReference type="ChEBI" id="CHEBI:456216"/>
        <dbReference type="EC" id="2.7.4.26"/>
    </reaction>
</comment>
<dbReference type="InterPro" id="IPR001048">
    <property type="entry name" value="Asp/Glu/Uridylate_kinase"/>
</dbReference>
<dbReference type="GO" id="GO:0016301">
    <property type="term" value="F:kinase activity"/>
    <property type="evidence" value="ECO:0007669"/>
    <property type="project" value="UniProtKB-KW"/>
</dbReference>
<evidence type="ECO:0000256" key="2">
    <source>
        <dbReference type="ARBA" id="ARBA00012908"/>
    </source>
</evidence>
<evidence type="ECO:0000256" key="5">
    <source>
        <dbReference type="ARBA" id="ARBA00022741"/>
    </source>
</evidence>
<dbReference type="InterPro" id="IPR024192">
    <property type="entry name" value="Fosfomycin_R_FomA-type"/>
</dbReference>
<dbReference type="Proteomes" id="UP000199062">
    <property type="component" value="Unassembled WGS sequence"/>
</dbReference>
<feature type="binding site" evidence="11">
    <location>
        <begin position="18"/>
        <end position="22"/>
    </location>
    <ligand>
        <name>ATP</name>
        <dbReference type="ChEBI" id="CHEBI:30616"/>
    </ligand>
</feature>
<comment type="similarity">
    <text evidence="1 10">Belongs to the isopentenyl phosphate kinase family.</text>
</comment>
<dbReference type="STRING" id="767519.SAMN05216559_2902"/>
<evidence type="ECO:0000256" key="1">
    <source>
        <dbReference type="ARBA" id="ARBA00010540"/>
    </source>
</evidence>
<keyword evidence="8" id="KW-0414">Isoprene biosynthesis</keyword>
<evidence type="ECO:0000256" key="4">
    <source>
        <dbReference type="ARBA" id="ARBA00022679"/>
    </source>
</evidence>
<comment type="function">
    <text evidence="10">Catalyzes the phosphorylation of isopentenyl phosphate (IP) to isopentenyl diphosphate (IPP). Functions in an alternate mevalonate (MVA) pathway leading to IPP, a key precursor for the biosynthesis of isoprenoid compounds such as archaeal membrane lipids.</text>
</comment>
<evidence type="ECO:0000256" key="7">
    <source>
        <dbReference type="ARBA" id="ARBA00022840"/>
    </source>
</evidence>
<feature type="site" description="Transition state stabilizer" evidence="12">
    <location>
        <position position="27"/>
    </location>
</feature>
<dbReference type="RefSeq" id="WP_089817268.1">
    <property type="nucleotide sequence ID" value="NZ_FOZK01000003.1"/>
</dbReference>
<feature type="binding site" evidence="11">
    <location>
        <position position="58"/>
    </location>
    <ligand>
        <name>substrate</name>
    </ligand>
</feature>
<dbReference type="InterPro" id="IPR036393">
    <property type="entry name" value="AceGlu_kinase-like_sf"/>
</dbReference>
<evidence type="ECO:0000256" key="3">
    <source>
        <dbReference type="ARBA" id="ARBA00017267"/>
    </source>
</evidence>
<feature type="binding site" evidence="11">
    <location>
        <position position="222"/>
    </location>
    <ligand>
        <name>ATP</name>
        <dbReference type="ChEBI" id="CHEBI:30616"/>
    </ligand>
</feature>
<dbReference type="NCBIfam" id="NF040647">
    <property type="entry name" value="IPPK_Arch"/>
    <property type="match status" value="1"/>
</dbReference>
<dbReference type="GO" id="GO:0005829">
    <property type="term" value="C:cytosol"/>
    <property type="evidence" value="ECO:0007669"/>
    <property type="project" value="TreeGrafter"/>
</dbReference>
<keyword evidence="4 10" id="KW-0808">Transferase</keyword>
<dbReference type="Gene3D" id="3.40.1160.10">
    <property type="entry name" value="Acetylglutamate kinase-like"/>
    <property type="match status" value="1"/>
</dbReference>
<feature type="binding site" evidence="11">
    <location>
        <position position="218"/>
    </location>
    <ligand>
        <name>ATP</name>
        <dbReference type="ChEBI" id="CHEBI:30616"/>
    </ligand>
</feature>
<dbReference type="GO" id="GO:0005524">
    <property type="term" value="F:ATP binding"/>
    <property type="evidence" value="ECO:0007669"/>
    <property type="project" value="UniProtKB-KW"/>
</dbReference>
<accession>A0A1I6LQC7</accession>
<evidence type="ECO:0000313" key="15">
    <source>
        <dbReference type="Proteomes" id="UP000199062"/>
    </source>
</evidence>
<evidence type="ECO:0000256" key="11">
    <source>
        <dbReference type="PIRSR" id="PIRSR016496-1"/>
    </source>
</evidence>
<feature type="binding site" evidence="11">
    <location>
        <position position="59"/>
    </location>
    <ligand>
        <name>ATP</name>
        <dbReference type="ChEBI" id="CHEBI:30616"/>
    </ligand>
</feature>
<dbReference type="SUPFAM" id="SSF53633">
    <property type="entry name" value="Carbamate kinase-like"/>
    <property type="match status" value="1"/>
</dbReference>
<evidence type="ECO:0000313" key="14">
    <source>
        <dbReference type="EMBL" id="SFS05685.1"/>
    </source>
</evidence>
<dbReference type="OrthoDB" id="15328at2157"/>
<feature type="domain" description="Aspartate/glutamate/uridylate kinase" evidence="13">
    <location>
        <begin position="14"/>
        <end position="229"/>
    </location>
</feature>
<evidence type="ECO:0000256" key="8">
    <source>
        <dbReference type="ARBA" id="ARBA00023229"/>
    </source>
</evidence>
<dbReference type="EC" id="2.7.4.26" evidence="2 10"/>
<dbReference type="GO" id="GO:0102043">
    <property type="term" value="F:isopentenyl phosphate kinase activity"/>
    <property type="evidence" value="ECO:0007669"/>
    <property type="project" value="UniProtKB-EC"/>
</dbReference>
<name>A0A1I6LQC7_9EURY</name>
<dbReference type="GO" id="GO:0016114">
    <property type="term" value="P:terpenoid biosynthetic process"/>
    <property type="evidence" value="ECO:0007669"/>
    <property type="project" value="TreeGrafter"/>
</dbReference>
<dbReference type="Pfam" id="PF00696">
    <property type="entry name" value="AA_kinase"/>
    <property type="match status" value="1"/>
</dbReference>
<dbReference type="PANTHER" id="PTHR43654:SF1">
    <property type="entry name" value="ISOPENTENYL PHOSPHATE KINASE"/>
    <property type="match status" value="1"/>
</dbReference>
<reference evidence="14 15" key="1">
    <citation type="submission" date="2016-10" db="EMBL/GenBank/DDBJ databases">
        <authorList>
            <person name="de Groot N.N."/>
        </authorList>
    </citation>
    <scope>NUCLEOTIDE SEQUENCE [LARGE SCALE GENOMIC DNA]</scope>
    <source>
        <strain evidence="14 15">CGMCC 1.10457</strain>
    </source>
</reference>
<organism evidence="14 15">
    <name type="scientific">Halomicrobium zhouii</name>
    <dbReference type="NCBI Taxonomy" id="767519"/>
    <lineage>
        <taxon>Archaea</taxon>
        <taxon>Methanobacteriati</taxon>
        <taxon>Methanobacteriota</taxon>
        <taxon>Stenosarchaea group</taxon>
        <taxon>Halobacteria</taxon>
        <taxon>Halobacteriales</taxon>
        <taxon>Haloarculaceae</taxon>
        <taxon>Halomicrobium</taxon>
    </lineage>
</organism>
<keyword evidence="6 10" id="KW-0418">Kinase</keyword>
<comment type="subunit">
    <text evidence="10">Homodimer.</text>
</comment>
<sequence>MTGPSAGRSSENETLVVKLGGSVVTEKTERETVDVDALADAARALAAFDGSLVVVHGGGSFGHHHAAEHGVSTDEGTGNAGDALAIHGAMVELNRVVVDALQDEDVPALPVHPLSAASRDSDGDLSLPTAQITGMLDEGFVPVLHGDGVVHAGEGVTVLSGDELVVELAPAVGATRVGVCSTVPGVLDGEDAVVDRIGSFDEVADVLGASDATDVTGGMAGKVRALLELGVPAQIFAPDALDAFVAGESPGTTIETR</sequence>
<evidence type="ECO:0000256" key="9">
    <source>
        <dbReference type="ARBA" id="ARBA00049063"/>
    </source>
</evidence>
<keyword evidence="7 10" id="KW-0067">ATP-binding</keyword>